<gene>
    <name evidence="1" type="ORF">SPELUC_LOCUS16224</name>
</gene>
<keyword evidence="2" id="KW-1185">Reference proteome</keyword>
<organism evidence="1 2">
    <name type="scientific">Cetraspora pellucida</name>
    <dbReference type="NCBI Taxonomy" id="1433469"/>
    <lineage>
        <taxon>Eukaryota</taxon>
        <taxon>Fungi</taxon>
        <taxon>Fungi incertae sedis</taxon>
        <taxon>Mucoromycota</taxon>
        <taxon>Glomeromycotina</taxon>
        <taxon>Glomeromycetes</taxon>
        <taxon>Diversisporales</taxon>
        <taxon>Gigasporaceae</taxon>
        <taxon>Cetraspora</taxon>
    </lineage>
</organism>
<name>A0ACA9R6H9_9GLOM</name>
<evidence type="ECO:0000313" key="2">
    <source>
        <dbReference type="Proteomes" id="UP000789366"/>
    </source>
</evidence>
<sequence>RQTSFHVPSFKDSKRGGYCQPAIAKKARLPKPSGFSLVAPRGKGLIIVFPITISAKFAGYSFSILIQTKSSTEQLIVKAKSANSSHS</sequence>
<feature type="non-terminal residue" evidence="1">
    <location>
        <position position="1"/>
    </location>
</feature>
<protein>
    <submittedName>
        <fullName evidence="1">8679_t:CDS:1</fullName>
    </submittedName>
</protein>
<dbReference type="EMBL" id="CAJVPW010058726">
    <property type="protein sequence ID" value="CAG8778481.1"/>
    <property type="molecule type" value="Genomic_DNA"/>
</dbReference>
<comment type="caution">
    <text evidence="1">The sequence shown here is derived from an EMBL/GenBank/DDBJ whole genome shotgun (WGS) entry which is preliminary data.</text>
</comment>
<accession>A0ACA9R6H9</accession>
<reference evidence="1" key="1">
    <citation type="submission" date="2021-06" db="EMBL/GenBank/DDBJ databases">
        <authorList>
            <person name="Kallberg Y."/>
            <person name="Tangrot J."/>
            <person name="Rosling A."/>
        </authorList>
    </citation>
    <scope>NUCLEOTIDE SEQUENCE</scope>
    <source>
        <strain evidence="1">28 12/20/2015</strain>
    </source>
</reference>
<evidence type="ECO:0000313" key="1">
    <source>
        <dbReference type="EMBL" id="CAG8778481.1"/>
    </source>
</evidence>
<dbReference type="Proteomes" id="UP000789366">
    <property type="component" value="Unassembled WGS sequence"/>
</dbReference>
<proteinExistence type="predicted"/>